<evidence type="ECO:0000256" key="2">
    <source>
        <dbReference type="ARBA" id="ARBA00022643"/>
    </source>
</evidence>
<dbReference type="InterPro" id="IPR029039">
    <property type="entry name" value="Flavoprotein-like_sf"/>
</dbReference>
<gene>
    <name evidence="4" type="ORF">Q428_08445</name>
</gene>
<sequence>MKALVLFGSPREKGNTWLLTNEFIKGLKEADIEVVFIDTTKMKVNPCNGCLACEKTGKCVISDDMNLIYKEIEDCKILILSSPVYFAGVSAQLKLVIDRCQALFSKNFKGNLPLSDKKRGYLIFTSGRSSEKMLQSMELCAKYFMLSCNSTLVESIYAMGLDRVKIDDEFLKSIYKKGIKAGRL</sequence>
<dbReference type="AlphaFoldDB" id="A0A017RUG2"/>
<dbReference type="GO" id="GO:0016491">
    <property type="term" value="F:oxidoreductase activity"/>
    <property type="evidence" value="ECO:0007669"/>
    <property type="project" value="InterPro"/>
</dbReference>
<evidence type="ECO:0000256" key="1">
    <source>
        <dbReference type="ARBA" id="ARBA00022630"/>
    </source>
</evidence>
<comment type="caution">
    <text evidence="4">The sequence shown here is derived from an EMBL/GenBank/DDBJ whole genome shotgun (WGS) entry which is preliminary data.</text>
</comment>
<reference evidence="4 5" key="1">
    <citation type="journal article" date="2014" name="Genome Announc.">
        <title>Draft Genome Sequence of Fervidicella metallireducens Strain AeBT, an Iron-Reducing Thermoanaerobe from the Great Artesian Basin.</title>
        <authorList>
            <person name="Patel B.K."/>
        </authorList>
    </citation>
    <scope>NUCLEOTIDE SEQUENCE [LARGE SCALE GENOMIC DNA]</scope>
    <source>
        <strain evidence="4 5">AeB</strain>
    </source>
</reference>
<dbReference type="Pfam" id="PF03358">
    <property type="entry name" value="FMN_red"/>
    <property type="match status" value="1"/>
</dbReference>
<dbReference type="STRING" id="1403537.Q428_08445"/>
<dbReference type="OrthoDB" id="9805976at2"/>
<dbReference type="InterPro" id="IPR051796">
    <property type="entry name" value="ISF_SsuE-like"/>
</dbReference>
<keyword evidence="5" id="KW-1185">Reference proteome</keyword>
<keyword evidence="2" id="KW-0288">FMN</keyword>
<dbReference type="Gene3D" id="3.40.50.360">
    <property type="match status" value="1"/>
</dbReference>
<feature type="domain" description="NADPH-dependent FMN reductase-like" evidence="3">
    <location>
        <begin position="1"/>
        <end position="129"/>
    </location>
</feature>
<accession>A0A017RUG2</accession>
<dbReference type="PANTHER" id="PTHR43278:SF2">
    <property type="entry name" value="IRON-SULFUR FLAVOPROTEIN"/>
    <property type="match status" value="1"/>
</dbReference>
<dbReference type="Proteomes" id="UP000019681">
    <property type="component" value="Unassembled WGS sequence"/>
</dbReference>
<dbReference type="RefSeq" id="WP_051515055.1">
    <property type="nucleotide sequence ID" value="NZ_AZQP01000023.1"/>
</dbReference>
<proteinExistence type="predicted"/>
<organism evidence="4 5">
    <name type="scientific">Fervidicella metallireducens AeB</name>
    <dbReference type="NCBI Taxonomy" id="1403537"/>
    <lineage>
        <taxon>Bacteria</taxon>
        <taxon>Bacillati</taxon>
        <taxon>Bacillota</taxon>
        <taxon>Clostridia</taxon>
        <taxon>Eubacteriales</taxon>
        <taxon>Clostridiaceae</taxon>
        <taxon>Fervidicella</taxon>
    </lineage>
</organism>
<name>A0A017RUG2_9CLOT</name>
<dbReference type="SUPFAM" id="SSF52218">
    <property type="entry name" value="Flavoproteins"/>
    <property type="match status" value="1"/>
</dbReference>
<dbReference type="InterPro" id="IPR005025">
    <property type="entry name" value="FMN_Rdtase-like_dom"/>
</dbReference>
<keyword evidence="1" id="KW-0285">Flavoprotein</keyword>
<evidence type="ECO:0000313" key="5">
    <source>
        <dbReference type="Proteomes" id="UP000019681"/>
    </source>
</evidence>
<dbReference type="PANTHER" id="PTHR43278">
    <property type="entry name" value="NAD(P)H-DEPENDENT FMN-CONTAINING OXIDOREDUCTASE YWQN-RELATED"/>
    <property type="match status" value="1"/>
</dbReference>
<evidence type="ECO:0000313" key="4">
    <source>
        <dbReference type="EMBL" id="EYE88327.1"/>
    </source>
</evidence>
<dbReference type="EMBL" id="AZQP01000023">
    <property type="protein sequence ID" value="EYE88327.1"/>
    <property type="molecule type" value="Genomic_DNA"/>
</dbReference>
<protein>
    <recommendedName>
        <fullName evidence="3">NADPH-dependent FMN reductase-like domain-containing protein</fullName>
    </recommendedName>
</protein>
<evidence type="ECO:0000259" key="3">
    <source>
        <dbReference type="Pfam" id="PF03358"/>
    </source>
</evidence>